<protein>
    <submittedName>
        <fullName evidence="1">Uncharacterized protein</fullName>
    </submittedName>
</protein>
<reference evidence="1 2" key="2">
    <citation type="journal article" date="2017" name="Genome Biol. Evol.">
        <title>Trajectories and Drivers of Genome Evolution in Surface-Associated Marine Phaeobacter.</title>
        <authorList>
            <person name="Freese H.M."/>
            <person name="Sikorski J."/>
            <person name="Bunk B."/>
            <person name="Scheuner C."/>
            <person name="Meier-Kolthoff J.P."/>
            <person name="Sproer C."/>
            <person name="Gram L."/>
            <person name="Overmann J."/>
        </authorList>
    </citation>
    <scope>NUCLEOTIDE SEQUENCE [LARGE SCALE GENOMIC DNA]</scope>
    <source>
        <strain evidence="1 2">P88</strain>
    </source>
</reference>
<sequence length="294" mass="32493">MIIIKPIEVTGQNLTSDVALSEPEWSAGTTPQDAIRRVGNVLYRAVIETTDGPIDGLSADPPTWIKVGAANRFKMFDEFYHSQTEADEVVTVTIDPPQVVNSVTLLNVDAVSVTVEIFDDDGAPIYQATKSMADNSQVADYWDYFFSPVLRKKNTSFVDLPSYSRPITITVAGEPGGTVQIGGAFIGAQRTIGLTQYGSDRELLNFSEVNRDQFGKFNIVPRRKADLASFQIDLDTPQNDFVYDLLRSLADIPCIYIGDPNRDGTIVYGYPRGVRIPYETPDYSKITLEVESVT</sequence>
<reference evidence="1 2" key="1">
    <citation type="journal article" date="2017" name="Front. Microbiol.">
        <title>Phaeobacter piscinae sp. nov., a species of the Roseobacter group and potential aquaculture probiont.</title>
        <authorList>
            <person name="Sonnenschein E.C."/>
            <person name="Phippen C.B.W."/>
            <person name="Nielsen K.F."/>
            <person name="Mateiu R.V."/>
            <person name="Melchiorsen J."/>
            <person name="Gram L."/>
            <person name="Overmann J."/>
            <person name="Freese H.M."/>
        </authorList>
    </citation>
    <scope>NUCLEOTIDE SEQUENCE [LARGE SCALE GENOMIC DNA]</scope>
    <source>
        <strain evidence="1 2">P88</strain>
    </source>
</reference>
<proteinExistence type="predicted"/>
<evidence type="ECO:0000313" key="1">
    <source>
        <dbReference type="EMBL" id="AUQ98106.1"/>
    </source>
</evidence>
<dbReference type="RefSeq" id="WP_102883085.1">
    <property type="nucleotide sequence ID" value="NZ_CP010725.1"/>
</dbReference>
<organism evidence="1 2">
    <name type="scientific">Phaeobacter inhibens</name>
    <dbReference type="NCBI Taxonomy" id="221822"/>
    <lineage>
        <taxon>Bacteria</taxon>
        <taxon>Pseudomonadati</taxon>
        <taxon>Pseudomonadota</taxon>
        <taxon>Alphaproteobacteria</taxon>
        <taxon>Rhodobacterales</taxon>
        <taxon>Roseobacteraceae</taxon>
        <taxon>Phaeobacter</taxon>
    </lineage>
</organism>
<evidence type="ECO:0000313" key="2">
    <source>
        <dbReference type="Proteomes" id="UP000236447"/>
    </source>
</evidence>
<dbReference type="AlphaFoldDB" id="A0A2I7K666"/>
<accession>A0A2I7K666</accession>
<name>A0A2I7K666_9RHOB</name>
<dbReference type="EMBL" id="CP010725">
    <property type="protein sequence ID" value="AUQ98106.1"/>
    <property type="molecule type" value="Genomic_DNA"/>
</dbReference>
<dbReference type="Proteomes" id="UP000236447">
    <property type="component" value="Chromosome"/>
</dbReference>
<gene>
    <name evidence="1" type="ORF">PhaeoP88_00710</name>
</gene>